<organism evidence="1 2">
    <name type="scientific">Bacillus cereus ISP2954</name>
    <dbReference type="NCBI Taxonomy" id="1053215"/>
    <lineage>
        <taxon>Bacteria</taxon>
        <taxon>Bacillati</taxon>
        <taxon>Bacillota</taxon>
        <taxon>Bacilli</taxon>
        <taxon>Bacillales</taxon>
        <taxon>Bacillaceae</taxon>
        <taxon>Bacillus</taxon>
        <taxon>Bacillus cereus group</taxon>
    </lineage>
</organism>
<dbReference type="Proteomes" id="UP000013989">
    <property type="component" value="Unassembled WGS sequence"/>
</dbReference>
<evidence type="ECO:0000313" key="1">
    <source>
        <dbReference type="EMBL" id="EOP52697.1"/>
    </source>
</evidence>
<proteinExistence type="predicted"/>
<accession>A0A9W5VBZ1</accession>
<sequence>MIKEKKKSSMVITKIETGQQEILVGFFCILKFISQVT</sequence>
<comment type="caution">
    <text evidence="1">The sequence shown here is derived from an EMBL/GenBank/DDBJ whole genome shotgun (WGS) entry which is preliminary data.</text>
</comment>
<protein>
    <submittedName>
        <fullName evidence="1">Uncharacterized protein</fullName>
    </submittedName>
</protein>
<evidence type="ECO:0000313" key="2">
    <source>
        <dbReference type="Proteomes" id="UP000013989"/>
    </source>
</evidence>
<gene>
    <name evidence="1" type="ORF">IGU_02867</name>
</gene>
<dbReference type="EMBL" id="AHEJ01000118">
    <property type="protein sequence ID" value="EOP52697.1"/>
    <property type="molecule type" value="Genomic_DNA"/>
</dbReference>
<dbReference type="AlphaFoldDB" id="A0A9W5VBZ1"/>
<reference evidence="1 2" key="1">
    <citation type="submission" date="2012-12" db="EMBL/GenBank/DDBJ databases">
        <title>The Genome Sequence of Bacillus cereus ISP2954.</title>
        <authorList>
            <consortium name="The Broad Institute Genome Sequencing Platform"/>
            <consortium name="The Broad Institute Genome Sequencing Center for Infectious Disease"/>
            <person name="Feldgarden M."/>
            <person name="Van der Auwera G.A."/>
            <person name="Mahillon J."/>
            <person name="Duprez V."/>
            <person name="Timmery S."/>
            <person name="Mattelet C."/>
            <person name="Dierick K."/>
            <person name="Sun M."/>
            <person name="Yu Z."/>
            <person name="Zhu L."/>
            <person name="Hu X."/>
            <person name="Shank E.B."/>
            <person name="Swiecicka I."/>
            <person name="Hansen B.M."/>
            <person name="Andrup L."/>
            <person name="Walker B."/>
            <person name="Young S.K."/>
            <person name="Zeng Q."/>
            <person name="Gargeya S."/>
            <person name="Fitzgerald M."/>
            <person name="Haas B."/>
            <person name="Abouelleil A."/>
            <person name="Alvarado L."/>
            <person name="Arachchi H.M."/>
            <person name="Berlin A.M."/>
            <person name="Chapman S.B."/>
            <person name="Dewar J."/>
            <person name="Goldberg J."/>
            <person name="Griggs A."/>
            <person name="Gujja S."/>
            <person name="Hansen M."/>
            <person name="Howarth C."/>
            <person name="Imamovic A."/>
            <person name="Larimer J."/>
            <person name="McCowan C."/>
            <person name="Murphy C."/>
            <person name="Neiman D."/>
            <person name="Pearson M."/>
            <person name="Priest M."/>
            <person name="Roberts A."/>
            <person name="Saif S."/>
            <person name="Shea T."/>
            <person name="Sisk P."/>
            <person name="Sykes S."/>
            <person name="Wortman J."/>
            <person name="Nusbaum C."/>
            <person name="Birren B."/>
        </authorList>
    </citation>
    <scope>NUCLEOTIDE SEQUENCE [LARGE SCALE GENOMIC DNA]</scope>
    <source>
        <strain evidence="1 2">ISP2954</strain>
    </source>
</reference>
<name>A0A9W5VBZ1_BACCE</name>